<feature type="chain" id="PRO_5013216207" description="WD40-like Beta Propeller Repeat" evidence="1">
    <location>
        <begin position="33"/>
        <end position="665"/>
    </location>
</feature>
<evidence type="ECO:0000256" key="1">
    <source>
        <dbReference type="SAM" id="SignalP"/>
    </source>
</evidence>
<accession>A0A285EXN8</accession>
<gene>
    <name evidence="2" type="ORF">SAMN05421748_10139</name>
</gene>
<proteinExistence type="predicted"/>
<evidence type="ECO:0008006" key="4">
    <source>
        <dbReference type="Google" id="ProtNLM"/>
    </source>
</evidence>
<name>A0A285EXN8_9ACTN</name>
<organism evidence="2 3">
    <name type="scientific">Paractinoplanes atraurantiacus</name>
    <dbReference type="NCBI Taxonomy" id="1036182"/>
    <lineage>
        <taxon>Bacteria</taxon>
        <taxon>Bacillati</taxon>
        <taxon>Actinomycetota</taxon>
        <taxon>Actinomycetes</taxon>
        <taxon>Micromonosporales</taxon>
        <taxon>Micromonosporaceae</taxon>
        <taxon>Paractinoplanes</taxon>
    </lineage>
</organism>
<dbReference type="AlphaFoldDB" id="A0A285EXN8"/>
<protein>
    <recommendedName>
        <fullName evidence="4">WD40-like Beta Propeller Repeat</fullName>
    </recommendedName>
</protein>
<keyword evidence="1" id="KW-0732">Signal</keyword>
<dbReference type="Gene3D" id="2.130.10.10">
    <property type="entry name" value="YVTN repeat-like/Quinoprotein amine dehydrogenase"/>
    <property type="match status" value="1"/>
</dbReference>
<dbReference type="EMBL" id="OBDY01000001">
    <property type="protein sequence ID" value="SNY03812.1"/>
    <property type="molecule type" value="Genomic_DNA"/>
</dbReference>
<evidence type="ECO:0000313" key="3">
    <source>
        <dbReference type="Proteomes" id="UP000219612"/>
    </source>
</evidence>
<feature type="signal peptide" evidence="1">
    <location>
        <begin position="1"/>
        <end position="32"/>
    </location>
</feature>
<reference evidence="2 3" key="1">
    <citation type="submission" date="2017-09" db="EMBL/GenBank/DDBJ databases">
        <authorList>
            <person name="Ehlers B."/>
            <person name="Leendertz F.H."/>
        </authorList>
    </citation>
    <scope>NUCLEOTIDE SEQUENCE [LARGE SCALE GENOMIC DNA]</scope>
    <source>
        <strain evidence="2 3">CGMCC 4.6857</strain>
    </source>
</reference>
<keyword evidence="3" id="KW-1185">Reference proteome</keyword>
<dbReference type="Proteomes" id="UP000219612">
    <property type="component" value="Unassembled WGS sequence"/>
</dbReference>
<evidence type="ECO:0000313" key="2">
    <source>
        <dbReference type="EMBL" id="SNY03812.1"/>
    </source>
</evidence>
<dbReference type="InterPro" id="IPR015943">
    <property type="entry name" value="WD40/YVTN_repeat-like_dom_sf"/>
</dbReference>
<sequence length="665" mass="69793">MPMLKIRAALTAVAVACSTVLAVTAGANPAVAGPPALQGGVVLPIDDVADMAVDPVHKRVVLTSTTNGDLHWVSYFGGVQSTTSWLRPGVTGLAFSPDYSTLYVATAWGEILAFDAATRAGKGSWYVGGSLRPLSVAVAGGKLWFGYSTGDGTSAGGFGTLDTATGKVTLHDATVDGISFHGAPELSTPAGDPDTLVVADESDVAETSGNVAVYDVSSGVGVVKGKGRFSDGLLRGVAASADGSSLIGFGTGCPIWKAPSTNPAKRTPAFNNGICRPSAVSVNTDGRVAFGYRNADGTSDIAISPAGSELPAEQFVAPNNDEITHVAWEPGGDRLFALSRTTKPGYTDLTFWPINGSKPVYPTITLDAPATGALGVDLEITGTISVPGAHVELFESSAAAPKPFPVDSAAADAQGRFTLTRKPYLGGTTTYTVFSPGNDTYAPVSASATVEIARNPTSLALSHNNTIYAYGTTVTVLAHLGSTYSNRSVQFWADPYGTEPARLLRWTNVDAKGNLTASLKLTRTTAIQVKFLGDGRNAPASARSVINTRAAVALQPSRQYKAAKIGTVPYRFYRANVHPYFLTTITPYPGRKQRLTLETYTGGTWKVWRVLDLPLNAKGQSAFTLTGTHPVGAKYRVRAGYLTTTSGDSVNYTNYSPYYYFTFTK</sequence>
<dbReference type="SUPFAM" id="SSF82171">
    <property type="entry name" value="DPP6 N-terminal domain-like"/>
    <property type="match status" value="1"/>
</dbReference>